<dbReference type="PANTHER" id="PTHR22916:SF3">
    <property type="entry name" value="UDP-GLCNAC:BETAGAL BETA-1,3-N-ACETYLGLUCOSAMINYLTRANSFERASE-LIKE PROTEIN 1"/>
    <property type="match status" value="1"/>
</dbReference>
<dbReference type="Gene3D" id="3.90.550.10">
    <property type="entry name" value="Spore Coat Polysaccharide Biosynthesis Protein SpsA, Chain A"/>
    <property type="match status" value="1"/>
</dbReference>
<proteinExistence type="predicted"/>
<dbReference type="PANTHER" id="PTHR22916">
    <property type="entry name" value="GLYCOSYLTRANSFERASE"/>
    <property type="match status" value="1"/>
</dbReference>
<dbReference type="Proteomes" id="UP000245488">
    <property type="component" value="Chromosome"/>
</dbReference>
<feature type="domain" description="Glycosyltransferase 2-like" evidence="1">
    <location>
        <begin position="9"/>
        <end position="153"/>
    </location>
</feature>
<reference evidence="2 3" key="1">
    <citation type="submission" date="2017-09" db="EMBL/GenBank/DDBJ databases">
        <title>High-quality draft genome sequence of Butyrivibrio fibrisolvens INBov1, isolated from cow rumen.</title>
        <authorList>
            <person name="Rodriguez Hernaez J."/>
            <person name="Rivarola M."/>
            <person name="Paniego N."/>
            <person name="Cravero S."/>
            <person name="Ceron Cucchi M."/>
            <person name="Martinez M.C."/>
        </authorList>
    </citation>
    <scope>NUCLEOTIDE SEQUENCE [LARGE SCALE GENOMIC DNA]</scope>
    <source>
        <strain evidence="2 3">INBov1</strain>
    </source>
</reference>
<dbReference type="InterPro" id="IPR001173">
    <property type="entry name" value="Glyco_trans_2-like"/>
</dbReference>
<gene>
    <name evidence="2" type="ORF">CPT75_03560</name>
</gene>
<evidence type="ECO:0000259" key="1">
    <source>
        <dbReference type="Pfam" id="PF00535"/>
    </source>
</evidence>
<dbReference type="CDD" id="cd06433">
    <property type="entry name" value="GT_2_WfgS_like"/>
    <property type="match status" value="1"/>
</dbReference>
<accession>A0A317G1F0</accession>
<organism evidence="2 3">
    <name type="scientific">Butyrivibrio fibrisolvens</name>
    <dbReference type="NCBI Taxonomy" id="831"/>
    <lineage>
        <taxon>Bacteria</taxon>
        <taxon>Bacillati</taxon>
        <taxon>Bacillota</taxon>
        <taxon>Clostridia</taxon>
        <taxon>Lachnospirales</taxon>
        <taxon>Lachnospiraceae</taxon>
        <taxon>Butyrivibrio</taxon>
    </lineage>
</organism>
<dbReference type="Pfam" id="PF00535">
    <property type="entry name" value="Glycos_transf_2"/>
    <property type="match status" value="1"/>
</dbReference>
<name>A0A317G1F0_BUTFI</name>
<protein>
    <submittedName>
        <fullName evidence="2">Glycosyl transferase</fullName>
    </submittedName>
</protein>
<dbReference type="InterPro" id="IPR029044">
    <property type="entry name" value="Nucleotide-diphossugar_trans"/>
</dbReference>
<keyword evidence="2" id="KW-0808">Transferase</keyword>
<dbReference type="AlphaFoldDB" id="A0A317G1F0"/>
<evidence type="ECO:0000313" key="3">
    <source>
        <dbReference type="Proteomes" id="UP000245488"/>
    </source>
</evidence>
<sequence>MEHKIKKVSLIMTTYNCHDQFLISIESALDQDYPDIELVIVDGGSTDGTADLIREYADKISKDREKYGNFTCKWISEPDKGIYDGMNKGIGMSSGDIIAVFNDEFTCRDAVSNYVHILEDGNYDAVHSDLVYADGDVWKRYWHMPNGNLHLGWMPAHPTLYIRREVYDRYGLYKTEYRSSSDYEFMIRILADGRLKLGYIPKVLIKMFYGGTSSAGLKGYARNTREAYLSLVNNKVAFPVTIIVLRIIRTLHQYRVADKMQKELEHYN</sequence>
<dbReference type="SUPFAM" id="SSF53448">
    <property type="entry name" value="Nucleotide-diphospho-sugar transferases"/>
    <property type="match status" value="1"/>
</dbReference>
<evidence type="ECO:0000313" key="2">
    <source>
        <dbReference type="EMBL" id="PWT26262.1"/>
    </source>
</evidence>
<keyword evidence="3" id="KW-1185">Reference proteome</keyword>
<comment type="caution">
    <text evidence="2">The sequence shown here is derived from an EMBL/GenBank/DDBJ whole genome shotgun (WGS) entry which is preliminary data.</text>
</comment>
<dbReference type="GO" id="GO:0016758">
    <property type="term" value="F:hexosyltransferase activity"/>
    <property type="evidence" value="ECO:0007669"/>
    <property type="project" value="UniProtKB-ARBA"/>
</dbReference>
<dbReference type="EMBL" id="NXNG01000001">
    <property type="protein sequence ID" value="PWT26262.1"/>
    <property type="molecule type" value="Genomic_DNA"/>
</dbReference>
<dbReference type="RefSeq" id="WP_110072134.1">
    <property type="nucleotide sequence ID" value="NZ_CM009896.1"/>
</dbReference>